<keyword evidence="1" id="KW-1133">Transmembrane helix</keyword>
<dbReference type="EMBL" id="FQWV01000009">
    <property type="protein sequence ID" value="SHH57148.1"/>
    <property type="molecule type" value="Genomic_DNA"/>
</dbReference>
<feature type="transmembrane region" description="Helical" evidence="1">
    <location>
        <begin position="18"/>
        <end position="36"/>
    </location>
</feature>
<dbReference type="RefSeq" id="WP_073310838.1">
    <property type="nucleotide sequence ID" value="NZ_FQWV01000009.1"/>
</dbReference>
<gene>
    <name evidence="2" type="ORF">SAMN05443636_2889</name>
</gene>
<evidence type="ECO:0000313" key="2">
    <source>
        <dbReference type="EMBL" id="SHH57148.1"/>
    </source>
</evidence>
<reference evidence="2 3" key="1">
    <citation type="submission" date="2016-11" db="EMBL/GenBank/DDBJ databases">
        <authorList>
            <person name="Jaros S."/>
            <person name="Januszkiewicz K."/>
            <person name="Wedrychowicz H."/>
        </authorList>
    </citation>
    <scope>NUCLEOTIDE SEQUENCE [LARGE SCALE GENOMIC DNA]</scope>
    <source>
        <strain evidence="2 3">DSM 9297</strain>
    </source>
</reference>
<dbReference type="Proteomes" id="UP000184357">
    <property type="component" value="Unassembled WGS sequence"/>
</dbReference>
<dbReference type="STRING" id="43928.SAMN05443636_2889"/>
<organism evidence="2 3">
    <name type="scientific">Halobaculum gomorrense</name>
    <dbReference type="NCBI Taxonomy" id="43928"/>
    <lineage>
        <taxon>Archaea</taxon>
        <taxon>Methanobacteriati</taxon>
        <taxon>Methanobacteriota</taxon>
        <taxon>Stenosarchaea group</taxon>
        <taxon>Halobacteria</taxon>
        <taxon>Halobacteriales</taxon>
        <taxon>Haloferacaceae</taxon>
        <taxon>Halobaculum</taxon>
    </lineage>
</organism>
<dbReference type="AlphaFoldDB" id="A0A1M5U2E6"/>
<feature type="transmembrane region" description="Helical" evidence="1">
    <location>
        <begin position="56"/>
        <end position="80"/>
    </location>
</feature>
<evidence type="ECO:0000313" key="3">
    <source>
        <dbReference type="Proteomes" id="UP000184357"/>
    </source>
</evidence>
<keyword evidence="3" id="KW-1185">Reference proteome</keyword>
<evidence type="ECO:0008006" key="4">
    <source>
        <dbReference type="Google" id="ProtNLM"/>
    </source>
</evidence>
<name>A0A1M5U2E6_9EURY</name>
<dbReference type="InterPro" id="IPR021414">
    <property type="entry name" value="DUF3054"/>
</dbReference>
<evidence type="ECO:0000256" key="1">
    <source>
        <dbReference type="SAM" id="Phobius"/>
    </source>
</evidence>
<keyword evidence="1" id="KW-0472">Membrane</keyword>
<dbReference type="OrthoDB" id="177006at2157"/>
<dbReference type="Pfam" id="PF11255">
    <property type="entry name" value="DUF3054"/>
    <property type="match status" value="1"/>
</dbReference>
<keyword evidence="1" id="KW-0812">Transmembrane</keyword>
<sequence length="144" mass="14633">MATDTGSDSFLANRLDRAALPLAVGDLLIIVAFIYVGTLRHGTVPLPPSGAGDVLALLTVAAPFLLGWVVAAPLIGAYSAGAVESAKASVPLAVRSWIPAAVIGLIIRATPIVDGGVAITFAVVMLVVGSVSLGLWRYVAGQFL</sequence>
<protein>
    <recommendedName>
        <fullName evidence="4">DUF3054 domain-containing protein</fullName>
    </recommendedName>
</protein>
<feature type="transmembrane region" description="Helical" evidence="1">
    <location>
        <begin position="92"/>
        <end position="110"/>
    </location>
</feature>
<proteinExistence type="predicted"/>
<accession>A0A1M5U2E6</accession>
<feature type="transmembrane region" description="Helical" evidence="1">
    <location>
        <begin position="116"/>
        <end position="139"/>
    </location>
</feature>